<accession>A0A645FGX6</accession>
<gene>
    <name evidence="2" type="ORF">SDC9_160953</name>
</gene>
<evidence type="ECO:0000313" key="2">
    <source>
        <dbReference type="EMBL" id="MPN13631.1"/>
    </source>
</evidence>
<keyword evidence="1" id="KW-0812">Transmembrane</keyword>
<keyword evidence="1" id="KW-0472">Membrane</keyword>
<protein>
    <submittedName>
        <fullName evidence="2">Uncharacterized protein</fullName>
    </submittedName>
</protein>
<dbReference type="EMBL" id="VSSQ01060150">
    <property type="protein sequence ID" value="MPN13631.1"/>
    <property type="molecule type" value="Genomic_DNA"/>
</dbReference>
<evidence type="ECO:0000256" key="1">
    <source>
        <dbReference type="SAM" id="Phobius"/>
    </source>
</evidence>
<feature type="transmembrane region" description="Helical" evidence="1">
    <location>
        <begin position="12"/>
        <end position="29"/>
    </location>
</feature>
<sequence length="136" mass="15770">MIICNDWAVFGPLLYFIGHCRFCFFWIAYGEASIRYFGRLKEIIQRCGCCEHEVHAPCRQHGGQSNKNQQHNIGGFLFSQVIFENFEKQIDTSLLSDALSIDGKLLKNPKVPKNFENRKRPKLFFQIALGVFDYSD</sequence>
<keyword evidence="1" id="KW-1133">Transmembrane helix</keyword>
<proteinExistence type="predicted"/>
<comment type="caution">
    <text evidence="2">The sequence shown here is derived from an EMBL/GenBank/DDBJ whole genome shotgun (WGS) entry which is preliminary data.</text>
</comment>
<reference evidence="2" key="1">
    <citation type="submission" date="2019-08" db="EMBL/GenBank/DDBJ databases">
        <authorList>
            <person name="Kucharzyk K."/>
            <person name="Murdoch R.W."/>
            <person name="Higgins S."/>
            <person name="Loffler F."/>
        </authorList>
    </citation>
    <scope>NUCLEOTIDE SEQUENCE</scope>
</reference>
<organism evidence="2">
    <name type="scientific">bioreactor metagenome</name>
    <dbReference type="NCBI Taxonomy" id="1076179"/>
    <lineage>
        <taxon>unclassified sequences</taxon>
        <taxon>metagenomes</taxon>
        <taxon>ecological metagenomes</taxon>
    </lineage>
</organism>
<name>A0A645FGX6_9ZZZZ</name>
<dbReference type="AlphaFoldDB" id="A0A645FGX6"/>